<dbReference type="InterPro" id="IPR036910">
    <property type="entry name" value="HMG_box_dom_sf"/>
</dbReference>
<dbReference type="PANTHER" id="PTHR10270">
    <property type="entry name" value="SOX TRANSCRIPTION FACTOR"/>
    <property type="match status" value="1"/>
</dbReference>
<keyword evidence="2 4" id="KW-0238">DNA-binding</keyword>
<feature type="compositionally biased region" description="Polar residues" evidence="5">
    <location>
        <begin position="1"/>
        <end position="23"/>
    </location>
</feature>
<feature type="region of interest" description="Disordered" evidence="5">
    <location>
        <begin position="145"/>
        <end position="185"/>
    </location>
</feature>
<keyword evidence="8" id="KW-1185">Reference proteome</keyword>
<evidence type="ECO:0000256" key="1">
    <source>
        <dbReference type="ARBA" id="ARBA00023015"/>
    </source>
</evidence>
<evidence type="ECO:0000256" key="5">
    <source>
        <dbReference type="SAM" id="MobiDB-lite"/>
    </source>
</evidence>
<dbReference type="PANTHER" id="PTHR10270:SF161">
    <property type="entry name" value="SEX-DETERMINING REGION Y PROTEIN"/>
    <property type="match status" value="1"/>
</dbReference>
<dbReference type="CDD" id="cd01389">
    <property type="entry name" value="HMG-box_ROX1-like"/>
    <property type="match status" value="1"/>
</dbReference>
<dbReference type="SMART" id="SM00398">
    <property type="entry name" value="HMG"/>
    <property type="match status" value="1"/>
</dbReference>
<keyword evidence="3" id="KW-0804">Transcription</keyword>
<gene>
    <name evidence="7" type="ORF">PBRASI_LOCUS1047</name>
</gene>
<dbReference type="OrthoDB" id="6247875at2759"/>
<evidence type="ECO:0000259" key="6">
    <source>
        <dbReference type="PROSITE" id="PS50118"/>
    </source>
</evidence>
<dbReference type="PROSITE" id="PS50118">
    <property type="entry name" value="HMG_BOX_2"/>
    <property type="match status" value="1"/>
</dbReference>
<dbReference type="GO" id="GO:0001228">
    <property type="term" value="F:DNA-binding transcription activator activity, RNA polymerase II-specific"/>
    <property type="evidence" value="ECO:0007669"/>
    <property type="project" value="TreeGrafter"/>
</dbReference>
<evidence type="ECO:0000313" key="8">
    <source>
        <dbReference type="Proteomes" id="UP000789739"/>
    </source>
</evidence>
<organism evidence="7 8">
    <name type="scientific">Paraglomus brasilianum</name>
    <dbReference type="NCBI Taxonomy" id="144538"/>
    <lineage>
        <taxon>Eukaryota</taxon>
        <taxon>Fungi</taxon>
        <taxon>Fungi incertae sedis</taxon>
        <taxon>Mucoromycota</taxon>
        <taxon>Glomeromycotina</taxon>
        <taxon>Glomeromycetes</taxon>
        <taxon>Paraglomerales</taxon>
        <taxon>Paraglomeraceae</taxon>
        <taxon>Paraglomus</taxon>
    </lineage>
</organism>
<keyword evidence="1" id="KW-0805">Transcription regulation</keyword>
<feature type="domain" description="HMG box" evidence="6">
    <location>
        <begin position="82"/>
        <end position="150"/>
    </location>
</feature>
<proteinExistence type="predicted"/>
<dbReference type="EMBL" id="CAJVPI010000062">
    <property type="protein sequence ID" value="CAG8470517.1"/>
    <property type="molecule type" value="Genomic_DNA"/>
</dbReference>
<feature type="compositionally biased region" description="Basic residues" evidence="5">
    <location>
        <begin position="152"/>
        <end position="165"/>
    </location>
</feature>
<reference evidence="7" key="1">
    <citation type="submission" date="2021-06" db="EMBL/GenBank/DDBJ databases">
        <authorList>
            <person name="Kallberg Y."/>
            <person name="Tangrot J."/>
            <person name="Rosling A."/>
        </authorList>
    </citation>
    <scope>NUCLEOTIDE SEQUENCE</scope>
    <source>
        <strain evidence="7">BR232B</strain>
    </source>
</reference>
<dbReference type="AlphaFoldDB" id="A0A9N8VY70"/>
<dbReference type="Proteomes" id="UP000789739">
    <property type="component" value="Unassembled WGS sequence"/>
</dbReference>
<dbReference type="InterPro" id="IPR009071">
    <property type="entry name" value="HMG_box_dom"/>
</dbReference>
<name>A0A9N8VY70_9GLOM</name>
<dbReference type="FunFam" id="1.10.30.10:FF:000041">
    <property type="entry name" value="HMG box family protein"/>
    <property type="match status" value="1"/>
</dbReference>
<feature type="region of interest" description="Disordered" evidence="5">
    <location>
        <begin position="1"/>
        <end position="26"/>
    </location>
</feature>
<dbReference type="SUPFAM" id="SSF47095">
    <property type="entry name" value="HMG-box"/>
    <property type="match status" value="1"/>
</dbReference>
<feature type="DNA-binding region" description="HMG box" evidence="4">
    <location>
        <begin position="82"/>
        <end position="150"/>
    </location>
</feature>
<evidence type="ECO:0000256" key="2">
    <source>
        <dbReference type="ARBA" id="ARBA00023125"/>
    </source>
</evidence>
<dbReference type="GO" id="GO:0030154">
    <property type="term" value="P:cell differentiation"/>
    <property type="evidence" value="ECO:0007669"/>
    <property type="project" value="TreeGrafter"/>
</dbReference>
<dbReference type="Pfam" id="PF00505">
    <property type="entry name" value="HMG_box"/>
    <property type="match status" value="1"/>
</dbReference>
<dbReference type="Gene3D" id="1.10.30.10">
    <property type="entry name" value="High mobility group box domain"/>
    <property type="match status" value="1"/>
</dbReference>
<evidence type="ECO:0000256" key="4">
    <source>
        <dbReference type="PROSITE-ProRule" id="PRU00267"/>
    </source>
</evidence>
<comment type="caution">
    <text evidence="7">The sequence shown here is derived from an EMBL/GenBank/DDBJ whole genome shotgun (WGS) entry which is preliminary data.</text>
</comment>
<dbReference type="GO" id="GO:0000978">
    <property type="term" value="F:RNA polymerase II cis-regulatory region sequence-specific DNA binding"/>
    <property type="evidence" value="ECO:0007669"/>
    <property type="project" value="TreeGrafter"/>
</dbReference>
<sequence>MNNNDNSVKVHRASTQTRTSEQRAPTFEYIPHDQLLSLFEQKKGTQYFIPEGFEPVLIPSGTQGPAPRGGSNTAKTTKPKKPPRPPNAFILYRRSKQPQIVAANEGISNNEVSKQIGEMWHKEPLEEKLKYQRLADEAKLEHMKKYPEYKYRPRRPHEKRRRTKRTPAPTTDSNNSSATRRASIDTVATVDSNEYDSRRGSLASIDETMAMFEMEPIFETAPVAVSTSESPDYVCVDTAFDIGNLSTMVDSVTPENEMIAAYGYFEYQPNGFGYYGYDESDFGLFPSVNEHLFEQQPLATFDI</sequence>
<accession>A0A9N8VY70</accession>
<evidence type="ECO:0000256" key="3">
    <source>
        <dbReference type="ARBA" id="ARBA00023163"/>
    </source>
</evidence>
<protein>
    <submittedName>
        <fullName evidence="7">6619_t:CDS:1</fullName>
    </submittedName>
</protein>
<feature type="region of interest" description="Disordered" evidence="5">
    <location>
        <begin position="58"/>
        <end position="86"/>
    </location>
</feature>
<dbReference type="InterPro" id="IPR050140">
    <property type="entry name" value="SRY-related_HMG-box_TF-like"/>
</dbReference>
<keyword evidence="4" id="KW-0539">Nucleus</keyword>
<dbReference type="GO" id="GO:0005634">
    <property type="term" value="C:nucleus"/>
    <property type="evidence" value="ECO:0007669"/>
    <property type="project" value="UniProtKB-UniRule"/>
</dbReference>
<evidence type="ECO:0000313" key="7">
    <source>
        <dbReference type="EMBL" id="CAG8470517.1"/>
    </source>
</evidence>